<evidence type="ECO:0000256" key="5">
    <source>
        <dbReference type="ARBA" id="ARBA00022723"/>
    </source>
</evidence>
<evidence type="ECO:0000256" key="3">
    <source>
        <dbReference type="ARBA" id="ARBA00010037"/>
    </source>
</evidence>
<dbReference type="PANTHER" id="PTHR22789:SF8">
    <property type="entry name" value="L-RIBULOSE-5-PHOSPHATE 4-EPIMERASE SGBE"/>
    <property type="match status" value="1"/>
</dbReference>
<dbReference type="SMART" id="SM01007">
    <property type="entry name" value="Aldolase_II"/>
    <property type="match status" value="1"/>
</dbReference>
<organism evidence="10 11">
    <name type="scientific">Campylobacter porcelli</name>
    <dbReference type="NCBI Taxonomy" id="1660073"/>
    <lineage>
        <taxon>Bacteria</taxon>
        <taxon>Pseudomonadati</taxon>
        <taxon>Campylobacterota</taxon>
        <taxon>Epsilonproteobacteria</taxon>
        <taxon>Campylobacterales</taxon>
        <taxon>Campylobacteraceae</taxon>
        <taxon>Campylobacter</taxon>
    </lineage>
</organism>
<keyword evidence="6" id="KW-0862">Zinc</keyword>
<dbReference type="SUPFAM" id="SSF53639">
    <property type="entry name" value="AraD/HMP-PK domain-like"/>
    <property type="match status" value="1"/>
</dbReference>
<dbReference type="GO" id="GO:0046872">
    <property type="term" value="F:metal ion binding"/>
    <property type="evidence" value="ECO:0007669"/>
    <property type="project" value="UniProtKB-KW"/>
</dbReference>
<evidence type="ECO:0000256" key="4">
    <source>
        <dbReference type="ARBA" id="ARBA00013186"/>
    </source>
</evidence>
<comment type="similarity">
    <text evidence="3">Belongs to the aldolase class II family. AraD/FucA subfamily.</text>
</comment>
<dbReference type="RefSeq" id="WP_086298159.1">
    <property type="nucleotide sequence ID" value="NZ_CP018789.1"/>
</dbReference>
<evidence type="ECO:0000313" key="10">
    <source>
        <dbReference type="EMBL" id="ARR01147.1"/>
    </source>
</evidence>
<name>A0A1X9SXZ1_9BACT</name>
<dbReference type="PANTHER" id="PTHR22789">
    <property type="entry name" value="FUCULOSE PHOSPHATE ALDOLASE"/>
    <property type="match status" value="1"/>
</dbReference>
<dbReference type="EMBL" id="CP018789">
    <property type="protein sequence ID" value="ARR01147.1"/>
    <property type="molecule type" value="Genomic_DNA"/>
</dbReference>
<sequence>MLKELKEQVFKANLELVKYNLVIFTWGNVSARDGDYIIIKPSGVEYDKMKADDMVVLDLDGNKIDGKYNPSSDTLTHLELYKAFPNIKGITHTHSNYATSFAQAGCEIVALGTTHADYFYGAIPITRHLDEIEVVENYEKNTGKVIIEAFKGIDYMAIPGVLVRSHGVFAWGKSAGDSIHNAVVIEELAKMNYQSIQLNPDIKNFPKYILDKHYSRKHGKNAYYGQKHI</sequence>
<dbReference type="GO" id="GO:0008742">
    <property type="term" value="F:L-ribulose-phosphate 4-epimerase activity"/>
    <property type="evidence" value="ECO:0007669"/>
    <property type="project" value="UniProtKB-EC"/>
</dbReference>
<evidence type="ECO:0000259" key="9">
    <source>
        <dbReference type="SMART" id="SM01007"/>
    </source>
</evidence>
<dbReference type="GO" id="GO:0019323">
    <property type="term" value="P:pentose catabolic process"/>
    <property type="evidence" value="ECO:0007669"/>
    <property type="project" value="TreeGrafter"/>
</dbReference>
<dbReference type="STRING" id="1660073.CSUIS_1354"/>
<dbReference type="FunFam" id="3.40.225.10:FF:000001">
    <property type="entry name" value="L-ribulose-5-phosphate 4-epimerase UlaF"/>
    <property type="match status" value="1"/>
</dbReference>
<evidence type="ECO:0000256" key="8">
    <source>
        <dbReference type="ARBA" id="ARBA00023277"/>
    </source>
</evidence>
<accession>A0A1X9SXZ1</accession>
<gene>
    <name evidence="10" type="ORF">CSUIS_1354</name>
</gene>
<reference evidence="11" key="1">
    <citation type="journal article" date="2017" name="Genome Biol. Evol.">
        <title>Comparative Genomic Analysis Identifies a Campylobacter Clade Deficient in Selenium Metabolism.</title>
        <authorList>
            <person name="Miller W.G."/>
            <person name="Yee E."/>
            <person name="Lopes B.S."/>
            <person name="Chapman M.H."/>
            <person name="Huynh S."/>
            <person name="Bono J.L."/>
            <person name="Parker C.T."/>
            <person name="Strachan N.J.C."/>
            <person name="Forbes K.J."/>
        </authorList>
    </citation>
    <scope>NUCLEOTIDE SEQUENCE [LARGE SCALE GENOMIC DNA]</scope>
    <source>
        <strain evidence="11">RM6137</strain>
    </source>
</reference>
<dbReference type="NCBIfam" id="NF009003">
    <property type="entry name" value="PRK12348.1"/>
    <property type="match status" value="1"/>
</dbReference>
<evidence type="ECO:0000256" key="7">
    <source>
        <dbReference type="ARBA" id="ARBA00023235"/>
    </source>
</evidence>
<proteinExistence type="inferred from homology"/>
<dbReference type="InterPro" id="IPR001303">
    <property type="entry name" value="Aldolase_II/adducin_N"/>
</dbReference>
<dbReference type="Gene3D" id="3.40.225.10">
    <property type="entry name" value="Class II aldolase/adducin N-terminal domain"/>
    <property type="match status" value="1"/>
</dbReference>
<dbReference type="AlphaFoldDB" id="A0A1X9SXZ1"/>
<comment type="catalytic activity">
    <reaction evidence="1">
        <text>L-ribulose 5-phosphate = D-xylulose 5-phosphate</text>
        <dbReference type="Rhea" id="RHEA:22368"/>
        <dbReference type="ChEBI" id="CHEBI:57737"/>
        <dbReference type="ChEBI" id="CHEBI:58226"/>
        <dbReference type="EC" id="5.1.3.4"/>
    </reaction>
</comment>
<dbReference type="EC" id="5.1.3.4" evidence="4"/>
<comment type="cofactor">
    <cofactor evidence="2">
        <name>Zn(2+)</name>
        <dbReference type="ChEBI" id="CHEBI:29105"/>
    </cofactor>
</comment>
<dbReference type="Pfam" id="PF00596">
    <property type="entry name" value="Aldolase_II"/>
    <property type="match status" value="1"/>
</dbReference>
<evidence type="ECO:0000256" key="2">
    <source>
        <dbReference type="ARBA" id="ARBA00001947"/>
    </source>
</evidence>
<dbReference type="NCBIfam" id="NF006047">
    <property type="entry name" value="PRK08193.1"/>
    <property type="match status" value="1"/>
</dbReference>
<dbReference type="Proteomes" id="UP000194260">
    <property type="component" value="Chromosome"/>
</dbReference>
<keyword evidence="8" id="KW-0119">Carbohydrate metabolism</keyword>
<evidence type="ECO:0000313" key="11">
    <source>
        <dbReference type="Proteomes" id="UP000194260"/>
    </source>
</evidence>
<dbReference type="GO" id="GO:0005829">
    <property type="term" value="C:cytosol"/>
    <property type="evidence" value="ECO:0007669"/>
    <property type="project" value="TreeGrafter"/>
</dbReference>
<dbReference type="GO" id="GO:0016832">
    <property type="term" value="F:aldehyde-lyase activity"/>
    <property type="evidence" value="ECO:0007669"/>
    <property type="project" value="TreeGrafter"/>
</dbReference>
<evidence type="ECO:0000256" key="6">
    <source>
        <dbReference type="ARBA" id="ARBA00022833"/>
    </source>
</evidence>
<evidence type="ECO:0000256" key="1">
    <source>
        <dbReference type="ARBA" id="ARBA00001726"/>
    </source>
</evidence>
<feature type="domain" description="Class II aldolase/adducin N-terminal" evidence="9">
    <location>
        <begin position="7"/>
        <end position="193"/>
    </location>
</feature>
<dbReference type="KEGG" id="camy:CSUIS_1354"/>
<keyword evidence="7" id="KW-0413">Isomerase</keyword>
<dbReference type="InterPro" id="IPR036409">
    <property type="entry name" value="Aldolase_II/adducin_N_sf"/>
</dbReference>
<keyword evidence="5" id="KW-0479">Metal-binding</keyword>
<dbReference type="InterPro" id="IPR050197">
    <property type="entry name" value="Aldolase_class_II_sugar_metab"/>
</dbReference>
<protein>
    <recommendedName>
        <fullName evidence="4">L-ribulose-5-phosphate 4-epimerase</fullName>
        <ecNumber evidence="4">5.1.3.4</ecNumber>
    </recommendedName>
</protein>